<evidence type="ECO:0000313" key="2">
    <source>
        <dbReference type="Proteomes" id="UP000188184"/>
    </source>
</evidence>
<dbReference type="EMBL" id="CP019642">
    <property type="protein sequence ID" value="AQQ55574.1"/>
    <property type="molecule type" value="Genomic_DNA"/>
</dbReference>
<organism evidence="1 2">
    <name type="scientific">Planococcus lenghuensis</name>
    <dbReference type="NCBI Taxonomy" id="2213202"/>
    <lineage>
        <taxon>Bacteria</taxon>
        <taxon>Bacillati</taxon>
        <taxon>Bacillota</taxon>
        <taxon>Bacilli</taxon>
        <taxon>Bacillales</taxon>
        <taxon>Caryophanaceae</taxon>
        <taxon>Planococcus</taxon>
    </lineage>
</organism>
<dbReference type="Proteomes" id="UP000188184">
    <property type="component" value="Plasmid unnamed2"/>
</dbReference>
<dbReference type="RefSeq" id="WP_077591413.1">
    <property type="nucleotide sequence ID" value="NZ_CP019642.1"/>
</dbReference>
<reference evidence="1 2" key="1">
    <citation type="submission" date="2017-02" db="EMBL/GenBank/DDBJ databases">
        <title>The complete genomic sequence of a novel cold adapted crude oil-degrading bacterium Planococcus qaidamina Y42.</title>
        <authorList>
            <person name="Yang R."/>
        </authorList>
    </citation>
    <scope>NUCLEOTIDE SEQUENCE [LARGE SCALE GENOMIC DNA]</scope>
    <source>
        <strain evidence="1 2">Y42</strain>
        <plasmid evidence="1 2">unnamed2</plasmid>
    </source>
</reference>
<name>A0A1Q2L5C7_9BACL</name>
<proteinExistence type="predicted"/>
<dbReference type="KEGG" id="pmar:B0X71_20590"/>
<gene>
    <name evidence="1" type="ORF">B0X71_20590</name>
</gene>
<keyword evidence="2" id="KW-1185">Reference proteome</keyword>
<geneLocation type="plasmid" evidence="1 2">
    <name>unnamed2</name>
</geneLocation>
<keyword evidence="1" id="KW-0614">Plasmid</keyword>
<sequence>MMKRLPTVEEAKQEIQFLQQFVQLAEAYGEETLEKRIIKLYAIHGSIKTVTEVLNAERANQQEPIETSVVRDVIQSKASDPLHQLIRSHYLKKTRHMRKKTTRKVLW</sequence>
<accession>A0A1Q2L5C7</accession>
<protein>
    <submittedName>
        <fullName evidence="1">Uncharacterized protein</fullName>
    </submittedName>
</protein>
<evidence type="ECO:0000313" key="1">
    <source>
        <dbReference type="EMBL" id="AQQ55574.1"/>
    </source>
</evidence>
<dbReference type="OrthoDB" id="2428825at2"/>
<dbReference type="AlphaFoldDB" id="A0A1Q2L5C7"/>